<comment type="caution">
    <text evidence="1">The sequence shown here is derived from an EMBL/GenBank/DDBJ whole genome shotgun (WGS) entry which is preliminary data.</text>
</comment>
<accession>A0AAV4QL36</accession>
<organism evidence="1 2">
    <name type="scientific">Caerostris darwini</name>
    <dbReference type="NCBI Taxonomy" id="1538125"/>
    <lineage>
        <taxon>Eukaryota</taxon>
        <taxon>Metazoa</taxon>
        <taxon>Ecdysozoa</taxon>
        <taxon>Arthropoda</taxon>
        <taxon>Chelicerata</taxon>
        <taxon>Arachnida</taxon>
        <taxon>Araneae</taxon>
        <taxon>Araneomorphae</taxon>
        <taxon>Entelegynae</taxon>
        <taxon>Araneoidea</taxon>
        <taxon>Araneidae</taxon>
        <taxon>Caerostris</taxon>
    </lineage>
</organism>
<dbReference type="EMBL" id="BPLQ01004695">
    <property type="protein sequence ID" value="GIY09982.1"/>
    <property type="molecule type" value="Genomic_DNA"/>
</dbReference>
<gene>
    <name evidence="1" type="ORF">CDAR_448561</name>
</gene>
<reference evidence="1 2" key="1">
    <citation type="submission" date="2021-06" db="EMBL/GenBank/DDBJ databases">
        <title>Caerostris darwini draft genome.</title>
        <authorList>
            <person name="Kono N."/>
            <person name="Arakawa K."/>
        </authorList>
    </citation>
    <scope>NUCLEOTIDE SEQUENCE [LARGE SCALE GENOMIC DNA]</scope>
</reference>
<proteinExistence type="predicted"/>
<name>A0AAV4QL36_9ARAC</name>
<sequence length="96" mass="10402">MEFAGKVLLEFSPSSNANDSDSFAVPLFGSQFILPFSLNLPSLVKGGAIDTAPGTDCGVFLFPWRRSLDVSMLDHLLASEIVCEVLTILHSLDRES</sequence>
<keyword evidence="2" id="KW-1185">Reference proteome</keyword>
<evidence type="ECO:0000313" key="2">
    <source>
        <dbReference type="Proteomes" id="UP001054837"/>
    </source>
</evidence>
<dbReference type="Proteomes" id="UP001054837">
    <property type="component" value="Unassembled WGS sequence"/>
</dbReference>
<evidence type="ECO:0000313" key="1">
    <source>
        <dbReference type="EMBL" id="GIY09982.1"/>
    </source>
</evidence>
<protein>
    <submittedName>
        <fullName evidence="1">Uncharacterized protein</fullName>
    </submittedName>
</protein>
<dbReference type="AlphaFoldDB" id="A0AAV4QL36"/>